<dbReference type="AlphaFoldDB" id="A0A8H5G0R3"/>
<proteinExistence type="predicted"/>
<keyword evidence="3" id="KW-1185">Reference proteome</keyword>
<sequence length="450" mass="49954">MTEYDFSPEAYDRYIQTQSRVANWVHHTEQHRRGFESAAPGAPGIPPVPRRHSPPIPERYIPSHRPSPSYQMAPIYHRAPPSSSSEDSYVHVPPPHIRRSRPPPPPIYAPPVPPLAPFPVQSHPSPVVVRMDGDRHSPSTSRHRHYRSKSHSHSHRSPPPPPLVTPIYTSPATSPFVPPPPIIYMSSQGHPAMNGARPVVSPRELYRKPSSPRKARRPFAPPATPLSTSSASTDDTPASPYHTSSPHSPTSAPFPPSPAPASGPSNSGPGGSRSQTLSVPWLGDQNQKHGQYRNQHYRHMSSSTLSRIDPPYISRNLQEQSSNSSQRLDYHHRSYHNPYRDQNKRSQSHSQSRPSPTTLRPQPYARHSDPSYDRSGSSATSTTVPHSGVISISVPPRYPVDDRELEPPLTSNSSRSRTHTKQITLPVLHAPQPIRHPDMLSPQLRASARA</sequence>
<feature type="compositionally biased region" description="Polar residues" evidence="1">
    <location>
        <begin position="315"/>
        <end position="327"/>
    </location>
</feature>
<feature type="compositionally biased region" description="Pro residues" evidence="1">
    <location>
        <begin position="102"/>
        <end position="117"/>
    </location>
</feature>
<evidence type="ECO:0000313" key="2">
    <source>
        <dbReference type="EMBL" id="KAF5356204.1"/>
    </source>
</evidence>
<feature type="region of interest" description="Disordered" evidence="1">
    <location>
        <begin position="32"/>
        <end position="450"/>
    </location>
</feature>
<feature type="compositionally biased region" description="Basic and acidic residues" evidence="1">
    <location>
        <begin position="328"/>
        <end position="344"/>
    </location>
</feature>
<dbReference type="PRINTS" id="PR01217">
    <property type="entry name" value="PRICHEXTENSN"/>
</dbReference>
<evidence type="ECO:0000256" key="1">
    <source>
        <dbReference type="SAM" id="MobiDB-lite"/>
    </source>
</evidence>
<feature type="compositionally biased region" description="Basic residues" evidence="1">
    <location>
        <begin position="141"/>
        <end position="156"/>
    </location>
</feature>
<feature type="compositionally biased region" description="Polar residues" evidence="1">
    <location>
        <begin position="374"/>
        <end position="385"/>
    </location>
</feature>
<feature type="compositionally biased region" description="Polar residues" evidence="1">
    <location>
        <begin position="284"/>
        <end position="306"/>
    </location>
</feature>
<organism evidence="2 3">
    <name type="scientific">Leucocoprinus leucothites</name>
    <dbReference type="NCBI Taxonomy" id="201217"/>
    <lineage>
        <taxon>Eukaryota</taxon>
        <taxon>Fungi</taxon>
        <taxon>Dikarya</taxon>
        <taxon>Basidiomycota</taxon>
        <taxon>Agaricomycotina</taxon>
        <taxon>Agaricomycetes</taxon>
        <taxon>Agaricomycetidae</taxon>
        <taxon>Agaricales</taxon>
        <taxon>Agaricineae</taxon>
        <taxon>Agaricaceae</taxon>
        <taxon>Leucocoprinus</taxon>
    </lineage>
</organism>
<name>A0A8H5G0R3_9AGAR</name>
<feature type="compositionally biased region" description="Low complexity" evidence="1">
    <location>
        <begin position="225"/>
        <end position="251"/>
    </location>
</feature>
<evidence type="ECO:0000313" key="3">
    <source>
        <dbReference type="Proteomes" id="UP000559027"/>
    </source>
</evidence>
<feature type="compositionally biased region" description="Pro residues" evidence="1">
    <location>
        <begin position="252"/>
        <end position="261"/>
    </location>
</feature>
<comment type="caution">
    <text evidence="2">The sequence shown here is derived from an EMBL/GenBank/DDBJ whole genome shotgun (WGS) entry which is preliminary data.</text>
</comment>
<dbReference type="OrthoDB" id="3066579at2759"/>
<protein>
    <submittedName>
        <fullName evidence="2">Uncharacterized protein</fullName>
    </submittedName>
</protein>
<accession>A0A8H5G0R3</accession>
<reference evidence="2 3" key="1">
    <citation type="journal article" date="2020" name="ISME J.">
        <title>Uncovering the hidden diversity of litter-decomposition mechanisms in mushroom-forming fungi.</title>
        <authorList>
            <person name="Floudas D."/>
            <person name="Bentzer J."/>
            <person name="Ahren D."/>
            <person name="Johansson T."/>
            <person name="Persson P."/>
            <person name="Tunlid A."/>
        </authorList>
    </citation>
    <scope>NUCLEOTIDE SEQUENCE [LARGE SCALE GENOMIC DNA]</scope>
    <source>
        <strain evidence="2 3">CBS 146.42</strain>
    </source>
</reference>
<dbReference type="Proteomes" id="UP000559027">
    <property type="component" value="Unassembled WGS sequence"/>
</dbReference>
<dbReference type="EMBL" id="JAACJO010000007">
    <property type="protein sequence ID" value="KAF5356204.1"/>
    <property type="molecule type" value="Genomic_DNA"/>
</dbReference>
<feature type="compositionally biased region" description="Low complexity" evidence="1">
    <location>
        <begin position="348"/>
        <end position="358"/>
    </location>
</feature>
<gene>
    <name evidence="2" type="ORF">D9756_004114</name>
</gene>